<dbReference type="PIRSF" id="PIRSF002741">
    <property type="entry name" value="MppA"/>
    <property type="match status" value="1"/>
</dbReference>
<evidence type="ECO:0000256" key="3">
    <source>
        <dbReference type="ARBA" id="ARBA00022729"/>
    </source>
</evidence>
<dbReference type="AlphaFoldDB" id="A0A916X9S3"/>
<dbReference type="SUPFAM" id="SSF53850">
    <property type="entry name" value="Periplasmic binding protein-like II"/>
    <property type="match status" value="1"/>
</dbReference>
<evidence type="ECO:0000256" key="2">
    <source>
        <dbReference type="ARBA" id="ARBA00005695"/>
    </source>
</evidence>
<evidence type="ECO:0000259" key="5">
    <source>
        <dbReference type="Pfam" id="PF00496"/>
    </source>
</evidence>
<dbReference type="InterPro" id="IPR000914">
    <property type="entry name" value="SBP_5_dom"/>
</dbReference>
<keyword evidence="7" id="KW-1185">Reference proteome</keyword>
<keyword evidence="3 4" id="KW-0732">Signal</keyword>
<dbReference type="GO" id="GO:0043190">
    <property type="term" value="C:ATP-binding cassette (ABC) transporter complex"/>
    <property type="evidence" value="ECO:0007669"/>
    <property type="project" value="InterPro"/>
</dbReference>
<reference evidence="6" key="2">
    <citation type="submission" date="2020-09" db="EMBL/GenBank/DDBJ databases">
        <authorList>
            <person name="Sun Q."/>
            <person name="Zhou Y."/>
        </authorList>
    </citation>
    <scope>NUCLEOTIDE SEQUENCE</scope>
    <source>
        <strain evidence="6">CGMCC 1.12919</strain>
    </source>
</reference>
<name>A0A916X9S3_9HYPH</name>
<protein>
    <submittedName>
        <fullName evidence="6">ABC transporter substrate-binding protein</fullName>
    </submittedName>
</protein>
<dbReference type="GO" id="GO:0042884">
    <property type="term" value="P:microcin transport"/>
    <property type="evidence" value="ECO:0007669"/>
    <property type="project" value="TreeGrafter"/>
</dbReference>
<reference evidence="6" key="1">
    <citation type="journal article" date="2014" name="Int. J. Syst. Evol. Microbiol.">
        <title>Complete genome sequence of Corynebacterium casei LMG S-19264T (=DSM 44701T), isolated from a smear-ripened cheese.</title>
        <authorList>
            <consortium name="US DOE Joint Genome Institute (JGI-PGF)"/>
            <person name="Walter F."/>
            <person name="Albersmeier A."/>
            <person name="Kalinowski J."/>
            <person name="Ruckert C."/>
        </authorList>
    </citation>
    <scope>NUCLEOTIDE SEQUENCE</scope>
    <source>
        <strain evidence="6">CGMCC 1.12919</strain>
    </source>
</reference>
<dbReference type="CDD" id="cd08497">
    <property type="entry name" value="MbnE-like"/>
    <property type="match status" value="1"/>
</dbReference>
<dbReference type="PANTHER" id="PTHR30290">
    <property type="entry name" value="PERIPLASMIC BINDING COMPONENT OF ABC TRANSPORTER"/>
    <property type="match status" value="1"/>
</dbReference>
<dbReference type="GO" id="GO:1904680">
    <property type="term" value="F:peptide transmembrane transporter activity"/>
    <property type="evidence" value="ECO:0007669"/>
    <property type="project" value="TreeGrafter"/>
</dbReference>
<dbReference type="Gene3D" id="3.10.105.10">
    <property type="entry name" value="Dipeptide-binding Protein, Domain 3"/>
    <property type="match status" value="1"/>
</dbReference>
<dbReference type="Gene3D" id="3.40.190.10">
    <property type="entry name" value="Periplasmic binding protein-like II"/>
    <property type="match status" value="1"/>
</dbReference>
<comment type="caution">
    <text evidence="6">The sequence shown here is derived from an EMBL/GenBank/DDBJ whole genome shotgun (WGS) entry which is preliminary data.</text>
</comment>
<dbReference type="RefSeq" id="WP_188608333.1">
    <property type="nucleotide sequence ID" value="NZ_BMGG01000002.1"/>
</dbReference>
<dbReference type="PANTHER" id="PTHR30290:SF64">
    <property type="entry name" value="ABC TRANSPORTER PERIPLASMIC BINDING PROTEIN"/>
    <property type="match status" value="1"/>
</dbReference>
<feature type="domain" description="Solute-binding protein family 5" evidence="5">
    <location>
        <begin position="104"/>
        <end position="512"/>
    </location>
</feature>
<comment type="similarity">
    <text evidence="2">Belongs to the bacterial solute-binding protein 5 family.</text>
</comment>
<feature type="chain" id="PRO_5037609321" evidence="4">
    <location>
        <begin position="27"/>
        <end position="606"/>
    </location>
</feature>
<dbReference type="InterPro" id="IPR030678">
    <property type="entry name" value="Peptide/Ni-bd"/>
</dbReference>
<sequence>MLILGRFSYRAGLVALALAISAGAGARESNGIAMHGEPRLQAGFDRLSYAAPDGAGGGRLTLGVPGTFDSLNPFPVKGLTAALGVATLSIDSLMKRSLDEPFTLYGLIARSIETPDDRSYVTFRLDPRAKFSDGVPITADDVKFSLELLRKSGRPNYRNSYAKVSRIEIIDPHTIRFDLSQADDRELPLILGLMPVLPKHATDAAHFDAAGFKPLVGSGPYMVDTVKPGESITYRRDPAYWGAELPVNRGTINFNEIRYDYYRDANSLFEAFKAGLYDVRVEHDPARWTQAYDIPAVNDGRIVKEHPRSLLPKGMSGFVFNTRRAKFTDIRVREALSYLFDFDWVNRNLYYGLYERTSSYFAESPMASTGRPAGPLERKLLAPFPNAVRADIMDGSWRPASADGTGRDREAFQRALTQLEAAGLRLDGSALKQPSGEPLTIEIMVVTREQERLALNLADSLRWIGIATRVRLVDTVQYERRRQRFDYDMIIASWPVSPSPGNEQYFRWGSQSADREASFNFAGARSPAVDAMIAALLAADSAEAFDAAARALDRTLLSGFYVIPLFHLSDFWIARTNRIGRPAQLPLYGPYPEQWWQARDTAPVSR</sequence>
<evidence type="ECO:0000256" key="4">
    <source>
        <dbReference type="SAM" id="SignalP"/>
    </source>
</evidence>
<evidence type="ECO:0000256" key="1">
    <source>
        <dbReference type="ARBA" id="ARBA00004418"/>
    </source>
</evidence>
<dbReference type="GO" id="GO:0030288">
    <property type="term" value="C:outer membrane-bounded periplasmic space"/>
    <property type="evidence" value="ECO:0007669"/>
    <property type="project" value="TreeGrafter"/>
</dbReference>
<proteinExistence type="inferred from homology"/>
<organism evidence="6 7">
    <name type="scientific">Chelatococcus reniformis</name>
    <dbReference type="NCBI Taxonomy" id="1494448"/>
    <lineage>
        <taxon>Bacteria</taxon>
        <taxon>Pseudomonadati</taxon>
        <taxon>Pseudomonadota</taxon>
        <taxon>Alphaproteobacteria</taxon>
        <taxon>Hyphomicrobiales</taxon>
        <taxon>Chelatococcaceae</taxon>
        <taxon>Chelatococcus</taxon>
    </lineage>
</organism>
<dbReference type="EMBL" id="BMGG01000002">
    <property type="protein sequence ID" value="GGC55568.1"/>
    <property type="molecule type" value="Genomic_DNA"/>
</dbReference>
<dbReference type="Pfam" id="PF00496">
    <property type="entry name" value="SBP_bac_5"/>
    <property type="match status" value="1"/>
</dbReference>
<evidence type="ECO:0000313" key="6">
    <source>
        <dbReference type="EMBL" id="GGC55568.1"/>
    </source>
</evidence>
<dbReference type="Proteomes" id="UP000637002">
    <property type="component" value="Unassembled WGS sequence"/>
</dbReference>
<dbReference type="GO" id="GO:0015833">
    <property type="term" value="P:peptide transport"/>
    <property type="evidence" value="ECO:0007669"/>
    <property type="project" value="TreeGrafter"/>
</dbReference>
<comment type="subcellular location">
    <subcellularLocation>
        <location evidence="1">Periplasm</location>
    </subcellularLocation>
</comment>
<evidence type="ECO:0000313" key="7">
    <source>
        <dbReference type="Proteomes" id="UP000637002"/>
    </source>
</evidence>
<dbReference type="InterPro" id="IPR039424">
    <property type="entry name" value="SBP_5"/>
</dbReference>
<feature type="signal peptide" evidence="4">
    <location>
        <begin position="1"/>
        <end position="26"/>
    </location>
</feature>
<gene>
    <name evidence="6" type="ORF">GCM10010994_13080</name>
</gene>
<accession>A0A916X9S3</accession>